<evidence type="ECO:0000313" key="2">
    <source>
        <dbReference type="EMBL" id="PSS37373.1"/>
    </source>
</evidence>
<accession>A0A2R6S548</accession>
<keyword evidence="3" id="KW-1185">Reference proteome</keyword>
<feature type="region of interest" description="Disordered" evidence="1">
    <location>
        <begin position="228"/>
        <end position="261"/>
    </location>
</feature>
<feature type="non-terminal residue" evidence="2">
    <location>
        <position position="261"/>
    </location>
</feature>
<reference evidence="2 3" key="1">
    <citation type="submission" date="2018-02" db="EMBL/GenBank/DDBJ databases">
        <title>Genome sequence of the basidiomycete white-rot fungus Phlebia centrifuga.</title>
        <authorList>
            <person name="Granchi Z."/>
            <person name="Peng M."/>
            <person name="de Vries R.P."/>
            <person name="Hilden K."/>
            <person name="Makela M.R."/>
            <person name="Grigoriev I."/>
            <person name="Riley R."/>
        </authorList>
    </citation>
    <scope>NUCLEOTIDE SEQUENCE [LARGE SCALE GENOMIC DNA]</scope>
    <source>
        <strain evidence="2 3">FBCC195</strain>
    </source>
</reference>
<dbReference type="EMBL" id="MLYV02000054">
    <property type="protein sequence ID" value="PSS37373.1"/>
    <property type="molecule type" value="Genomic_DNA"/>
</dbReference>
<protein>
    <submittedName>
        <fullName evidence="2">Uncharacterized protein</fullName>
    </submittedName>
</protein>
<evidence type="ECO:0000313" key="3">
    <source>
        <dbReference type="Proteomes" id="UP000186601"/>
    </source>
</evidence>
<feature type="compositionally biased region" description="Basic and acidic residues" evidence="1">
    <location>
        <begin position="250"/>
        <end position="261"/>
    </location>
</feature>
<evidence type="ECO:0000256" key="1">
    <source>
        <dbReference type="SAM" id="MobiDB-lite"/>
    </source>
</evidence>
<comment type="caution">
    <text evidence="2">The sequence shown here is derived from an EMBL/GenBank/DDBJ whole genome shotgun (WGS) entry which is preliminary data.</text>
</comment>
<proteinExistence type="predicted"/>
<gene>
    <name evidence="2" type="ORF">PHLCEN_2v783</name>
</gene>
<dbReference type="Proteomes" id="UP000186601">
    <property type="component" value="Unassembled WGS sequence"/>
</dbReference>
<name>A0A2R6S548_9APHY</name>
<sequence>VCRRLAQPSTCDVINPCCSYQSYGTITGSLSLSGTFSLTSNWDTGEFYYTVGTGDQHQEAARSDPGFGTGWQVTPHAEVQLNGNLAVHVIPTASLGINILNGRLNAQANLALDGSVYVELSASLTCAHVAVGDAVRLDASVTGTGFSYPGYNLFSLQHEWYSADVTFGTTKRDHVPTLAVDSLVSDELYGALPYSYAVNSSVPRRSQEKHGLLDAFVFLRCPTVEEGGGSGDDCLSHSQDGEDLSDIEVNEERRRDVDDLH</sequence>
<organism evidence="2 3">
    <name type="scientific">Hermanssonia centrifuga</name>
    <dbReference type="NCBI Taxonomy" id="98765"/>
    <lineage>
        <taxon>Eukaryota</taxon>
        <taxon>Fungi</taxon>
        <taxon>Dikarya</taxon>
        <taxon>Basidiomycota</taxon>
        <taxon>Agaricomycotina</taxon>
        <taxon>Agaricomycetes</taxon>
        <taxon>Polyporales</taxon>
        <taxon>Meruliaceae</taxon>
        <taxon>Hermanssonia</taxon>
    </lineage>
</organism>
<feature type="non-terminal residue" evidence="2">
    <location>
        <position position="1"/>
    </location>
</feature>
<dbReference type="AlphaFoldDB" id="A0A2R6S548"/>